<sequence length="77" mass="8856">MTKVCDTFAACLGVASRDTEWATFFPVLRDGYEHAQEMGRRDEKKRQSLLTAERSTMKDVKVAVKEAATEYKRSRPR</sequence>
<comment type="caution">
    <text evidence="1">The sequence shown here is derived from an EMBL/GenBank/DDBJ whole genome shotgun (WGS) entry which is preliminary data.</text>
</comment>
<dbReference type="Proteomes" id="UP000706124">
    <property type="component" value="Unassembled WGS sequence"/>
</dbReference>
<name>A0A9P7SKH4_9HYPO</name>
<proteinExistence type="predicted"/>
<protein>
    <submittedName>
        <fullName evidence="1">Uncharacterized protein</fullName>
    </submittedName>
</protein>
<evidence type="ECO:0000313" key="1">
    <source>
        <dbReference type="EMBL" id="KAG5946188.1"/>
    </source>
</evidence>
<accession>A0A9P7SKH4</accession>
<dbReference type="EMBL" id="SRPO01000037">
    <property type="protein sequence ID" value="KAG5946188.1"/>
    <property type="molecule type" value="Genomic_DNA"/>
</dbReference>
<reference evidence="1 2" key="1">
    <citation type="journal article" date="2020" name="bioRxiv">
        <title>Whole genome comparisons of ergot fungi reveals the divergence and evolution of species within the genus Claviceps are the result of varying mechanisms driving genome evolution and host range expansion.</title>
        <authorList>
            <person name="Wyka S.A."/>
            <person name="Mondo S.J."/>
            <person name="Liu M."/>
            <person name="Dettman J."/>
            <person name="Nalam V."/>
            <person name="Broders K.D."/>
        </authorList>
    </citation>
    <scope>NUCLEOTIDE SEQUENCE [LARGE SCALE GENOMIC DNA]</scope>
    <source>
        <strain evidence="1 2">CCC 1485</strain>
    </source>
</reference>
<dbReference type="AlphaFoldDB" id="A0A9P7SKH4"/>
<gene>
    <name evidence="1" type="ORF">E4U60_004469</name>
</gene>
<dbReference type="OrthoDB" id="10435086at2759"/>
<organism evidence="1 2">
    <name type="scientific">Claviceps pazoutovae</name>
    <dbReference type="NCBI Taxonomy" id="1649127"/>
    <lineage>
        <taxon>Eukaryota</taxon>
        <taxon>Fungi</taxon>
        <taxon>Dikarya</taxon>
        <taxon>Ascomycota</taxon>
        <taxon>Pezizomycotina</taxon>
        <taxon>Sordariomycetes</taxon>
        <taxon>Hypocreomycetidae</taxon>
        <taxon>Hypocreales</taxon>
        <taxon>Clavicipitaceae</taxon>
        <taxon>Claviceps</taxon>
    </lineage>
</organism>
<keyword evidence="2" id="KW-1185">Reference proteome</keyword>
<evidence type="ECO:0000313" key="2">
    <source>
        <dbReference type="Proteomes" id="UP000706124"/>
    </source>
</evidence>